<dbReference type="RefSeq" id="WP_051660584.1">
    <property type="nucleotide sequence ID" value="NZ_JALN02000003.1"/>
</dbReference>
<dbReference type="eggNOG" id="ENOG5030W8E">
    <property type="taxonomic scope" value="Bacteria"/>
</dbReference>
<organism evidence="1 2">
    <name type="scientific">Mycolicibacterium aromaticivorans JS19b1 = JCM 16368</name>
    <dbReference type="NCBI Taxonomy" id="1440774"/>
    <lineage>
        <taxon>Bacteria</taxon>
        <taxon>Bacillati</taxon>
        <taxon>Actinomycetota</taxon>
        <taxon>Actinomycetes</taxon>
        <taxon>Mycobacteriales</taxon>
        <taxon>Mycobacteriaceae</taxon>
        <taxon>Mycolicibacterium</taxon>
    </lineage>
</organism>
<dbReference type="EMBL" id="JALN02000003">
    <property type="protein sequence ID" value="KDE96856.1"/>
    <property type="molecule type" value="Genomic_DNA"/>
</dbReference>
<comment type="caution">
    <text evidence="1">The sequence shown here is derived from an EMBL/GenBank/DDBJ whole genome shotgun (WGS) entry which is preliminary data.</text>
</comment>
<gene>
    <name evidence="1" type="ORF">Y900_029935</name>
</gene>
<name>A0A064CB12_9MYCO</name>
<dbReference type="Proteomes" id="UP000022835">
    <property type="component" value="Unassembled WGS sequence"/>
</dbReference>
<dbReference type="AlphaFoldDB" id="A0A064CB12"/>
<accession>A0A064CB12</accession>
<sequence>MADSISLDTDAAAQAAAEWAAYGDAVEAHGRQHHMTLEQLQATVGDTYAPFVAAKHAEMQAREAAYQRVAEHARGHARRLGNTRTIFTTTDDDSAARITSVVDA</sequence>
<protein>
    <recommendedName>
        <fullName evidence="3">ESX-1 secretion-associated protein</fullName>
    </recommendedName>
</protein>
<reference evidence="1" key="1">
    <citation type="submission" date="2014-05" db="EMBL/GenBank/DDBJ databases">
        <title>Genome sequence of Mycobacterium aromaticivorans strain JS19b1T (= DSM 45407T).</title>
        <authorList>
            <person name="Kwak Y."/>
            <person name="Park G.-S."/>
            <person name="Li Q.X."/>
            <person name="Lee S.-E."/>
            <person name="Shin J.-H."/>
        </authorList>
    </citation>
    <scope>NUCLEOTIDE SEQUENCE [LARGE SCALE GENOMIC DNA]</scope>
    <source>
        <strain evidence="1">JS19b1</strain>
    </source>
</reference>
<evidence type="ECO:0000313" key="1">
    <source>
        <dbReference type="EMBL" id="KDE96856.1"/>
    </source>
</evidence>
<evidence type="ECO:0000313" key="2">
    <source>
        <dbReference type="Proteomes" id="UP000022835"/>
    </source>
</evidence>
<evidence type="ECO:0008006" key="3">
    <source>
        <dbReference type="Google" id="ProtNLM"/>
    </source>
</evidence>
<dbReference type="OrthoDB" id="4750123at2"/>
<proteinExistence type="predicted"/>
<keyword evidence="2" id="KW-1185">Reference proteome</keyword>